<gene>
    <name evidence="1" type="ORF">TrRE_jg12881</name>
</gene>
<sequence>MSVSSAPKPQVTGEDEPMSWKDFYRNSLRPAFAKLNNAGIYTLPNFEEGTTFVCCSTCSSGACRRATDDTKPYIYFHAQNICEDAFSALLYSKGTSEEDSDDDYEPEFHGTHEEWEQMNFSGGLFGVGAIKMPGLYLGHWFEDWVEGPESSVLMGPTARLVKQILSEYMRVEWDNNPSSKILVQPLTYKEWESKGWNI</sequence>
<proteinExistence type="predicted"/>
<protein>
    <submittedName>
        <fullName evidence="1">Uncharacterized protein</fullName>
    </submittedName>
</protein>
<evidence type="ECO:0000313" key="2">
    <source>
        <dbReference type="Proteomes" id="UP001165082"/>
    </source>
</evidence>
<dbReference type="EMBL" id="BRXZ01000392">
    <property type="protein sequence ID" value="GMI10826.1"/>
    <property type="molecule type" value="Genomic_DNA"/>
</dbReference>
<evidence type="ECO:0000313" key="1">
    <source>
        <dbReference type="EMBL" id="GMI10826.1"/>
    </source>
</evidence>
<organism evidence="1 2">
    <name type="scientific">Triparma retinervis</name>
    <dbReference type="NCBI Taxonomy" id="2557542"/>
    <lineage>
        <taxon>Eukaryota</taxon>
        <taxon>Sar</taxon>
        <taxon>Stramenopiles</taxon>
        <taxon>Ochrophyta</taxon>
        <taxon>Bolidophyceae</taxon>
        <taxon>Parmales</taxon>
        <taxon>Triparmaceae</taxon>
        <taxon>Triparma</taxon>
    </lineage>
</organism>
<dbReference type="Proteomes" id="UP001165082">
    <property type="component" value="Unassembled WGS sequence"/>
</dbReference>
<reference evidence="1" key="1">
    <citation type="submission" date="2022-07" db="EMBL/GenBank/DDBJ databases">
        <title>Genome analysis of Parmales, a sister group of diatoms, reveals the evolutionary specialization of diatoms from phago-mixotrophs to photoautotrophs.</title>
        <authorList>
            <person name="Ban H."/>
            <person name="Sato S."/>
            <person name="Yoshikawa S."/>
            <person name="Kazumasa Y."/>
            <person name="Nakamura Y."/>
            <person name="Ichinomiya M."/>
            <person name="Saitoh K."/>
            <person name="Sato N."/>
            <person name="Blanc-Mathieu R."/>
            <person name="Endo H."/>
            <person name="Kuwata A."/>
            <person name="Ogata H."/>
        </authorList>
    </citation>
    <scope>NUCLEOTIDE SEQUENCE</scope>
</reference>
<accession>A0A9W7FEU6</accession>
<comment type="caution">
    <text evidence="1">The sequence shown here is derived from an EMBL/GenBank/DDBJ whole genome shotgun (WGS) entry which is preliminary data.</text>
</comment>
<dbReference type="AlphaFoldDB" id="A0A9W7FEU6"/>
<keyword evidence="2" id="KW-1185">Reference proteome</keyword>
<name>A0A9W7FEU6_9STRA</name>